<evidence type="ECO:0000256" key="1">
    <source>
        <dbReference type="SAM" id="Phobius"/>
    </source>
</evidence>
<dbReference type="EMBL" id="MVAB01000001">
    <property type="protein sequence ID" value="OPF87101.1"/>
    <property type="molecule type" value="Genomic_DNA"/>
</dbReference>
<proteinExistence type="predicted"/>
<accession>A0A1V4DFA5</accession>
<dbReference type="Proteomes" id="UP000189970">
    <property type="component" value="Unassembled WGS sequence"/>
</dbReference>
<dbReference type="AlphaFoldDB" id="A0A1V4DFA5"/>
<dbReference type="RefSeq" id="WP_079345321.1">
    <property type="nucleotide sequence ID" value="NZ_MVAB01000001.1"/>
</dbReference>
<evidence type="ECO:0000313" key="3">
    <source>
        <dbReference type="Proteomes" id="UP000189970"/>
    </source>
</evidence>
<comment type="caution">
    <text evidence="2">The sequence shown here is derived from an EMBL/GenBank/DDBJ whole genome shotgun (WGS) entry which is preliminary data.</text>
</comment>
<reference evidence="2 3" key="1">
    <citation type="submission" date="2017-02" db="EMBL/GenBank/DDBJ databases">
        <title>Vagococcus cremeus sp. nov., isolated from the small intestine of a marten, Martes flavigula.</title>
        <authorList>
            <person name="Tak E.J."/>
            <person name="Bae J.-W."/>
        </authorList>
    </citation>
    <scope>NUCLEOTIDE SEQUENCE [LARGE SCALE GENOMIC DNA]</scope>
    <source>
        <strain evidence="2 3">D7T301</strain>
    </source>
</reference>
<protein>
    <recommendedName>
        <fullName evidence="4">DUF3784 domain-containing protein</fullName>
    </recommendedName>
</protein>
<keyword evidence="1" id="KW-0812">Transmembrane</keyword>
<feature type="transmembrane region" description="Helical" evidence="1">
    <location>
        <begin position="75"/>
        <end position="95"/>
    </location>
</feature>
<evidence type="ECO:0000313" key="2">
    <source>
        <dbReference type="EMBL" id="OPF87101.1"/>
    </source>
</evidence>
<gene>
    <name evidence="2" type="ORF">BW731_02215</name>
</gene>
<keyword evidence="3" id="KW-1185">Reference proteome</keyword>
<name>A0A1V4DFA5_9ENTE</name>
<evidence type="ECO:0008006" key="4">
    <source>
        <dbReference type="Google" id="ProtNLM"/>
    </source>
</evidence>
<organism evidence="2 3">
    <name type="scientific">Vagococcus martis</name>
    <dbReference type="NCBI Taxonomy" id="1768210"/>
    <lineage>
        <taxon>Bacteria</taxon>
        <taxon>Bacillati</taxon>
        <taxon>Bacillota</taxon>
        <taxon>Bacilli</taxon>
        <taxon>Lactobacillales</taxon>
        <taxon>Enterococcaceae</taxon>
        <taxon>Vagococcus</taxon>
    </lineage>
</organism>
<keyword evidence="1" id="KW-0472">Membrane</keyword>
<feature type="transmembrane region" description="Helical" evidence="1">
    <location>
        <begin position="51"/>
        <end position="69"/>
    </location>
</feature>
<sequence>MDSIVNIFVILIFLTIGIQIFRGKWLFLIAGFNMSSTKEKSKVNIPIMSKIIGSFCLTIAALELVGFIFPDINTIITSIIFISLILTIIFTNVLAKKD</sequence>
<keyword evidence="1" id="KW-1133">Transmembrane helix</keyword>
<feature type="transmembrane region" description="Helical" evidence="1">
    <location>
        <begin position="6"/>
        <end position="30"/>
    </location>
</feature>
<dbReference type="Pfam" id="PF12650">
    <property type="entry name" value="DUF3784"/>
    <property type="match status" value="1"/>
</dbReference>
<dbReference type="InterPro" id="IPR017259">
    <property type="entry name" value="UCP037672"/>
</dbReference>